<organism evidence="4 5">
    <name type="scientific">Photinus pyralis</name>
    <name type="common">Common eastern firefly</name>
    <name type="synonym">Lampyris pyralis</name>
    <dbReference type="NCBI Taxonomy" id="7054"/>
    <lineage>
        <taxon>Eukaryota</taxon>
        <taxon>Metazoa</taxon>
        <taxon>Ecdysozoa</taxon>
        <taxon>Arthropoda</taxon>
        <taxon>Hexapoda</taxon>
        <taxon>Insecta</taxon>
        <taxon>Pterygota</taxon>
        <taxon>Neoptera</taxon>
        <taxon>Endopterygota</taxon>
        <taxon>Coleoptera</taxon>
        <taxon>Polyphaga</taxon>
        <taxon>Elateriformia</taxon>
        <taxon>Elateroidea</taxon>
        <taxon>Lampyridae</taxon>
        <taxon>Lampyrinae</taxon>
        <taxon>Photinus</taxon>
    </lineage>
</organism>
<name>A0A5N3ZYV8_PHOPY</name>
<keyword evidence="2" id="KW-0479">Metal-binding</keyword>
<dbReference type="Proteomes" id="UP000327044">
    <property type="component" value="Unassembled WGS sequence"/>
</dbReference>
<comment type="caution">
    <text evidence="4">The sequence shown here is derived from an EMBL/GenBank/DDBJ whole genome shotgun (WGS) entry which is preliminary data.</text>
</comment>
<sequence length="146" mass="16396">CTEMRIERSSNPVIQQATYSTYYGTNTFKILVAGTENGEIAFVSDVYGGSITDRKISEVSGLLDLLKGGDYVLADRGFDISDLLEERHVHLNIPPFKRANQLTEEEVFKTRAIANRRIIIENLIGAAKKKQNFNKSNPTTFVEHSK</sequence>
<dbReference type="InterPro" id="IPR027806">
    <property type="entry name" value="HARBI1_dom"/>
</dbReference>
<dbReference type="Pfam" id="PF13359">
    <property type="entry name" value="DDE_Tnp_4"/>
    <property type="match status" value="1"/>
</dbReference>
<evidence type="ECO:0000313" key="4">
    <source>
        <dbReference type="EMBL" id="KAB0790240.1"/>
    </source>
</evidence>
<evidence type="ECO:0000256" key="1">
    <source>
        <dbReference type="ARBA" id="ARBA00001968"/>
    </source>
</evidence>
<evidence type="ECO:0000259" key="3">
    <source>
        <dbReference type="Pfam" id="PF13359"/>
    </source>
</evidence>
<dbReference type="PANTHER" id="PTHR23080:SF133">
    <property type="entry name" value="SI:CH211-262I1.5-RELATED"/>
    <property type="match status" value="1"/>
</dbReference>
<accession>A0A5N3ZYV8</accession>
<dbReference type="PANTHER" id="PTHR23080">
    <property type="entry name" value="THAP DOMAIN PROTEIN"/>
    <property type="match status" value="1"/>
</dbReference>
<gene>
    <name evidence="4" type="ORF">PPYR_15429</name>
</gene>
<dbReference type="GO" id="GO:0046872">
    <property type="term" value="F:metal ion binding"/>
    <property type="evidence" value="ECO:0007669"/>
    <property type="project" value="UniProtKB-KW"/>
</dbReference>
<reference evidence="4 5" key="1">
    <citation type="journal article" date="2018" name="Elife">
        <title>Firefly genomes illuminate parallel origins of bioluminescence in beetles.</title>
        <authorList>
            <person name="Fallon T.R."/>
            <person name="Lower S.E."/>
            <person name="Chang C.H."/>
            <person name="Bessho-Uehara M."/>
            <person name="Martin G.J."/>
            <person name="Bewick A.J."/>
            <person name="Behringer M."/>
            <person name="Debat H.J."/>
            <person name="Wong I."/>
            <person name="Day J.C."/>
            <person name="Suvorov A."/>
            <person name="Silva C.J."/>
            <person name="Stanger-Hall K.F."/>
            <person name="Hall D.W."/>
            <person name="Schmitz R.J."/>
            <person name="Nelson D.R."/>
            <person name="Lewis S.M."/>
            <person name="Shigenobu S."/>
            <person name="Bybee S.M."/>
            <person name="Larracuente A.M."/>
            <person name="Oba Y."/>
            <person name="Weng J.K."/>
        </authorList>
    </citation>
    <scope>NUCLEOTIDE SEQUENCE [LARGE SCALE GENOMIC DNA]</scope>
    <source>
        <strain evidence="4">1611_PpyrPB1</strain>
        <tissue evidence="4">Whole body</tissue>
    </source>
</reference>
<feature type="domain" description="DDE Tnp4" evidence="3">
    <location>
        <begin position="1"/>
        <end position="130"/>
    </location>
</feature>
<dbReference type="AlphaFoldDB" id="A0A5N3ZYV8"/>
<protein>
    <recommendedName>
        <fullName evidence="3">DDE Tnp4 domain-containing protein</fullName>
    </recommendedName>
</protein>
<evidence type="ECO:0000256" key="2">
    <source>
        <dbReference type="ARBA" id="ARBA00022723"/>
    </source>
</evidence>
<feature type="non-terminal residue" evidence="4">
    <location>
        <position position="1"/>
    </location>
</feature>
<dbReference type="EMBL" id="VVIM01001635">
    <property type="protein sequence ID" value="KAB0790240.1"/>
    <property type="molecule type" value="Genomic_DNA"/>
</dbReference>
<dbReference type="InParanoid" id="A0A5N3ZYV8"/>
<evidence type="ECO:0000313" key="5">
    <source>
        <dbReference type="Proteomes" id="UP000327044"/>
    </source>
</evidence>
<comment type="cofactor">
    <cofactor evidence="1">
        <name>a divalent metal cation</name>
        <dbReference type="ChEBI" id="CHEBI:60240"/>
    </cofactor>
</comment>
<proteinExistence type="predicted"/>
<keyword evidence="5" id="KW-1185">Reference proteome</keyword>